<dbReference type="EMBL" id="BART01017852">
    <property type="protein sequence ID" value="GAG82767.1"/>
    <property type="molecule type" value="Genomic_DNA"/>
</dbReference>
<accession>X1BNI7</accession>
<proteinExistence type="predicted"/>
<name>X1BNI7_9ZZZZ</name>
<organism evidence="2">
    <name type="scientific">marine sediment metagenome</name>
    <dbReference type="NCBI Taxonomy" id="412755"/>
    <lineage>
        <taxon>unclassified sequences</taxon>
        <taxon>metagenomes</taxon>
        <taxon>ecological metagenomes</taxon>
    </lineage>
</organism>
<feature type="coiled-coil region" evidence="1">
    <location>
        <begin position="3"/>
        <end position="30"/>
    </location>
</feature>
<dbReference type="AlphaFoldDB" id="X1BNI7"/>
<reference evidence="2" key="1">
    <citation type="journal article" date="2014" name="Front. Microbiol.">
        <title>High frequency of phylogenetically diverse reductive dehalogenase-homologous genes in deep subseafloor sedimentary metagenomes.</title>
        <authorList>
            <person name="Kawai M."/>
            <person name="Futagami T."/>
            <person name="Toyoda A."/>
            <person name="Takaki Y."/>
            <person name="Nishi S."/>
            <person name="Hori S."/>
            <person name="Arai W."/>
            <person name="Tsubouchi T."/>
            <person name="Morono Y."/>
            <person name="Uchiyama I."/>
            <person name="Ito T."/>
            <person name="Fujiyama A."/>
            <person name="Inagaki F."/>
            <person name="Takami H."/>
        </authorList>
    </citation>
    <scope>NUCLEOTIDE SEQUENCE</scope>
    <source>
        <strain evidence="2">Expedition CK06-06</strain>
    </source>
</reference>
<gene>
    <name evidence="2" type="ORF">S01H4_33837</name>
</gene>
<keyword evidence="1" id="KW-0175">Coiled coil</keyword>
<evidence type="ECO:0000313" key="2">
    <source>
        <dbReference type="EMBL" id="GAG82767.1"/>
    </source>
</evidence>
<comment type="caution">
    <text evidence="2">The sequence shown here is derived from an EMBL/GenBank/DDBJ whole genome shotgun (WGS) entry which is preliminary data.</text>
</comment>
<protein>
    <submittedName>
        <fullName evidence="2">Uncharacterized protein</fullName>
    </submittedName>
</protein>
<evidence type="ECO:0000256" key="1">
    <source>
        <dbReference type="SAM" id="Coils"/>
    </source>
</evidence>
<sequence>MPADEVAAQMQNLERRLAKVEAALADLHSDRAVRLSRIDLEDGEWY</sequence>